<proteinExistence type="predicted"/>
<sequence length="259" mass="30098">MSNRHIYSYQTYYEAVRILFNLNGRMNYMGKLERLCIKVPKVYDWITHQAEKEEKFETGDIDFFTEQDPDMQTTDVLVPDVCGYFLPETVEVSCILIEPEFPEQLCEEVGTRKDFYVEEFDTTLQVVKIQKQGEYQIVLESEHNNLPPLFSEPISFFKIEKFLLCAPEGTDVVCHVYDFDCEGSFLCNGKDGTEWTLDLTLLICQSIQAEAEVKIDIEGKICKPRPEIVLPTPAKKCPEFKFPEQCPEVFPVPHKKYKD</sequence>
<evidence type="ECO:0000313" key="1">
    <source>
        <dbReference type="EMBL" id="SER95340.1"/>
    </source>
</evidence>
<protein>
    <submittedName>
        <fullName evidence="1">Uncharacterized protein</fullName>
    </submittedName>
</protein>
<dbReference type="Proteomes" id="UP000198571">
    <property type="component" value="Unassembled WGS sequence"/>
</dbReference>
<accession>A0A1H9TDD3</accession>
<evidence type="ECO:0000313" key="2">
    <source>
        <dbReference type="Proteomes" id="UP000198571"/>
    </source>
</evidence>
<dbReference type="STRING" id="1601833.SAMN05518684_105278"/>
<dbReference type="EMBL" id="FOGT01000005">
    <property type="protein sequence ID" value="SER95340.1"/>
    <property type="molecule type" value="Genomic_DNA"/>
</dbReference>
<gene>
    <name evidence="1" type="ORF">SAMN05518684_105278</name>
</gene>
<organism evidence="1 2">
    <name type="scientific">Salipaludibacillus aurantiacus</name>
    <dbReference type="NCBI Taxonomy" id="1601833"/>
    <lineage>
        <taxon>Bacteria</taxon>
        <taxon>Bacillati</taxon>
        <taxon>Bacillota</taxon>
        <taxon>Bacilli</taxon>
        <taxon>Bacillales</taxon>
        <taxon>Bacillaceae</taxon>
    </lineage>
</organism>
<name>A0A1H9TDD3_9BACI</name>
<reference evidence="2" key="1">
    <citation type="submission" date="2016-10" db="EMBL/GenBank/DDBJ databases">
        <authorList>
            <person name="Varghese N."/>
            <person name="Submissions S."/>
        </authorList>
    </citation>
    <scope>NUCLEOTIDE SEQUENCE [LARGE SCALE GENOMIC DNA]</scope>
    <source>
        <strain evidence="2">S9</strain>
    </source>
</reference>
<keyword evidence="2" id="KW-1185">Reference proteome</keyword>
<dbReference type="AlphaFoldDB" id="A0A1H9TDD3"/>